<dbReference type="Pfam" id="PF19305">
    <property type="entry name" value="MmgE_PrpD_C"/>
    <property type="match status" value="1"/>
</dbReference>
<dbReference type="InterPro" id="IPR042183">
    <property type="entry name" value="MmgE/PrpD_sf_1"/>
</dbReference>
<dbReference type="InterPro" id="IPR045337">
    <property type="entry name" value="MmgE_PrpD_C"/>
</dbReference>
<sequence>MTSLRGLVDWALGGDVLADVDQAVLVVTDTVAAIVGAAVEPEVAGFALAAPRLGGQGAATVLATGARTSPYAASLANGQAAVRLELDEGNQFAANHPGAHTLPAVLAVAEELDADGPAFLAACAAAYEVAVRVAAGTRLRRAVHPFGTTMACGAAVGVARLRGLDTDTTVRAVRIAAALTPASTQRAANSGATVRNAITGVSAASGVLAVELATTGTTADPRALHTVYGEVLGDAFDDSRLDDGLGELRYLTRNYVKLHACSRWNHAPIEALAALVAEHGVTAADVESVEVATYDPATRLDGTAPTSGFGGKHSIPYSIAVRLLLGHNGIAAYTDDVAADPAVRDLMARVRVVEDPAMTRLAPAVRAARVTVRLRDGRALTAQEDRAPGGFDRPYDRATLRAKHEELLGPATADVLAWCEALPRAGSVRGLDRLVARS</sequence>
<evidence type="ECO:0000259" key="2">
    <source>
        <dbReference type="Pfam" id="PF03972"/>
    </source>
</evidence>
<evidence type="ECO:0000313" key="4">
    <source>
        <dbReference type="EMBL" id="GAA5133475.1"/>
    </source>
</evidence>
<protein>
    <submittedName>
        <fullName evidence="4">MmgE/PrpD family protein</fullName>
    </submittedName>
</protein>
<dbReference type="InterPro" id="IPR042188">
    <property type="entry name" value="MmgE/PrpD_sf_2"/>
</dbReference>
<proteinExistence type="inferred from homology"/>
<name>A0ABP9NSX7_9PSEU</name>
<keyword evidence="5" id="KW-1185">Reference proteome</keyword>
<dbReference type="Pfam" id="PF03972">
    <property type="entry name" value="MmgE_PrpD_N"/>
    <property type="match status" value="1"/>
</dbReference>
<evidence type="ECO:0000259" key="3">
    <source>
        <dbReference type="Pfam" id="PF19305"/>
    </source>
</evidence>
<dbReference type="Proteomes" id="UP001500804">
    <property type="component" value="Unassembled WGS sequence"/>
</dbReference>
<comment type="caution">
    <text evidence="4">The sequence shown here is derived from an EMBL/GenBank/DDBJ whole genome shotgun (WGS) entry which is preliminary data.</text>
</comment>
<reference evidence="5" key="1">
    <citation type="journal article" date="2019" name="Int. J. Syst. Evol. Microbiol.">
        <title>The Global Catalogue of Microorganisms (GCM) 10K type strain sequencing project: providing services to taxonomists for standard genome sequencing and annotation.</title>
        <authorList>
            <consortium name="The Broad Institute Genomics Platform"/>
            <consortium name="The Broad Institute Genome Sequencing Center for Infectious Disease"/>
            <person name="Wu L."/>
            <person name="Ma J."/>
        </authorList>
    </citation>
    <scope>NUCLEOTIDE SEQUENCE [LARGE SCALE GENOMIC DNA]</scope>
    <source>
        <strain evidence="5">JCM 18302</strain>
    </source>
</reference>
<dbReference type="PANTHER" id="PTHR16943">
    <property type="entry name" value="2-METHYLCITRATE DEHYDRATASE-RELATED"/>
    <property type="match status" value="1"/>
</dbReference>
<feature type="domain" description="MmgE/PrpD N-terminal" evidence="2">
    <location>
        <begin position="20"/>
        <end position="228"/>
    </location>
</feature>
<organism evidence="4 5">
    <name type="scientific">Pseudonocardia adelaidensis</name>
    <dbReference type="NCBI Taxonomy" id="648754"/>
    <lineage>
        <taxon>Bacteria</taxon>
        <taxon>Bacillati</taxon>
        <taxon>Actinomycetota</taxon>
        <taxon>Actinomycetes</taxon>
        <taxon>Pseudonocardiales</taxon>
        <taxon>Pseudonocardiaceae</taxon>
        <taxon>Pseudonocardia</taxon>
    </lineage>
</organism>
<dbReference type="SUPFAM" id="SSF103378">
    <property type="entry name" value="2-methylcitrate dehydratase PrpD"/>
    <property type="match status" value="1"/>
</dbReference>
<dbReference type="PANTHER" id="PTHR16943:SF8">
    <property type="entry name" value="2-METHYLCITRATE DEHYDRATASE"/>
    <property type="match status" value="1"/>
</dbReference>
<dbReference type="InterPro" id="IPR036148">
    <property type="entry name" value="MmgE/PrpD_sf"/>
</dbReference>
<dbReference type="Gene3D" id="3.30.1330.120">
    <property type="entry name" value="2-methylcitrate dehydratase PrpD"/>
    <property type="match status" value="1"/>
</dbReference>
<evidence type="ECO:0000313" key="5">
    <source>
        <dbReference type="Proteomes" id="UP001500804"/>
    </source>
</evidence>
<evidence type="ECO:0000256" key="1">
    <source>
        <dbReference type="ARBA" id="ARBA00006174"/>
    </source>
</evidence>
<feature type="domain" description="MmgE/PrpD C-terminal" evidence="3">
    <location>
        <begin position="259"/>
        <end position="411"/>
    </location>
</feature>
<accession>A0ABP9NSX7</accession>
<dbReference type="EMBL" id="BAABJO010000027">
    <property type="protein sequence ID" value="GAA5133475.1"/>
    <property type="molecule type" value="Genomic_DNA"/>
</dbReference>
<dbReference type="InterPro" id="IPR005656">
    <property type="entry name" value="MmgE_PrpD"/>
</dbReference>
<comment type="similarity">
    <text evidence="1">Belongs to the PrpD family.</text>
</comment>
<dbReference type="RefSeq" id="WP_345609486.1">
    <property type="nucleotide sequence ID" value="NZ_BAABJO010000027.1"/>
</dbReference>
<gene>
    <name evidence="4" type="ORF">GCM10023320_59680</name>
</gene>
<dbReference type="Gene3D" id="1.10.4100.10">
    <property type="entry name" value="2-methylcitrate dehydratase PrpD"/>
    <property type="match status" value="1"/>
</dbReference>
<dbReference type="InterPro" id="IPR045336">
    <property type="entry name" value="MmgE_PrpD_N"/>
</dbReference>